<keyword evidence="2 6" id="KW-0732">Signal</keyword>
<feature type="signal peptide" evidence="6">
    <location>
        <begin position="1"/>
        <end position="23"/>
    </location>
</feature>
<evidence type="ECO:0000256" key="5">
    <source>
        <dbReference type="ARBA" id="ARBA00023288"/>
    </source>
</evidence>
<keyword evidence="8" id="KW-1185">Reference proteome</keyword>
<sequence length="437" mass="46484">MSRSRLLRTVAAAATAAVLLPLAACGSSGDSGAESGGKVTITFWDNNAGPARTPLYKKLIKDFETANPDITVKYVGVTSSEIGEKYNTAIAGGGTPDIGGATTSLLGTLTAQKALIPLDDLLAKSSLDGKISESFLTTVRSAGGDGKLYTLPSSGNTDVIWYRADRFKAAGLTAPTTWDELFADAAKLTDKGRNEYGWTIRGGAGSVFQVLSEAYAYSGVTEMFDSSGKSTVDDPKNVEFIKRIAEQYKATTPEADVNNAYPEMIAQFTAGQVSMVHHNLGSTSDVRKAFGDKVAGLLLPAGPAGTSTLANPVDGFGIFKSSKHQAEAWKFMEFLDSHTANSYWNEQVGQIPANTDAYQDGWYTSSGITKQAGDLLNGTTTTLVQPPVYLPQYSKITKADSEPEFQKVLLGRLSAADFAKTVADAFTDAKKKWDAQH</sequence>
<dbReference type="InterPro" id="IPR006059">
    <property type="entry name" value="SBP"/>
</dbReference>
<evidence type="ECO:0000256" key="4">
    <source>
        <dbReference type="ARBA" id="ARBA00023139"/>
    </source>
</evidence>
<organism evidence="7 8">
    <name type="scientific">Peterkaempfera bronchialis</name>
    <dbReference type="NCBI Taxonomy" id="2126346"/>
    <lineage>
        <taxon>Bacteria</taxon>
        <taxon>Bacillati</taxon>
        <taxon>Actinomycetota</taxon>
        <taxon>Actinomycetes</taxon>
        <taxon>Kitasatosporales</taxon>
        <taxon>Streptomycetaceae</taxon>
        <taxon>Peterkaempfera</taxon>
    </lineage>
</organism>
<keyword evidence="1" id="KW-1003">Cell membrane</keyword>
<protein>
    <submittedName>
        <fullName evidence="7">Sugar ABC transporter substrate-binding protein</fullName>
    </submittedName>
</protein>
<feature type="chain" id="PRO_5038557074" evidence="6">
    <location>
        <begin position="24"/>
        <end position="437"/>
    </location>
</feature>
<reference evidence="8" key="1">
    <citation type="submission" date="2018-07" db="EMBL/GenBank/DDBJ databases">
        <title>Streptacidiphilus bronchialis DSM 106435 chromosome.</title>
        <authorList>
            <person name="Batra D."/>
            <person name="Gulvik C.A."/>
        </authorList>
    </citation>
    <scope>NUCLEOTIDE SEQUENCE [LARGE SCALE GENOMIC DNA]</scope>
    <source>
        <strain evidence="8">DSM 106435</strain>
    </source>
</reference>
<dbReference type="PANTHER" id="PTHR43649:SF33">
    <property type="entry name" value="POLYGALACTURONAN_RHAMNOGALACTURONAN-BINDING PROTEIN YTCQ"/>
    <property type="match status" value="1"/>
</dbReference>
<dbReference type="InterPro" id="IPR050490">
    <property type="entry name" value="Bact_solute-bd_prot1"/>
</dbReference>
<evidence type="ECO:0000313" key="7">
    <source>
        <dbReference type="EMBL" id="AXI80272.1"/>
    </source>
</evidence>
<gene>
    <name evidence="7" type="ORF">C7M71_025615</name>
</gene>
<keyword evidence="4" id="KW-0564">Palmitate</keyword>
<evidence type="ECO:0000256" key="1">
    <source>
        <dbReference type="ARBA" id="ARBA00022475"/>
    </source>
</evidence>
<accession>A0A345T2R7</accession>
<dbReference type="PANTHER" id="PTHR43649">
    <property type="entry name" value="ARABINOSE-BINDING PROTEIN-RELATED"/>
    <property type="match status" value="1"/>
</dbReference>
<dbReference type="SUPFAM" id="SSF53850">
    <property type="entry name" value="Periplasmic binding protein-like II"/>
    <property type="match status" value="1"/>
</dbReference>
<dbReference type="EMBL" id="CP031264">
    <property type="protein sequence ID" value="AXI80272.1"/>
    <property type="molecule type" value="Genomic_DNA"/>
</dbReference>
<dbReference type="CDD" id="cd13585">
    <property type="entry name" value="PBP2_TMBP_like"/>
    <property type="match status" value="1"/>
</dbReference>
<proteinExistence type="predicted"/>
<dbReference type="RefSeq" id="WP_111490209.1">
    <property type="nucleotide sequence ID" value="NZ_CP031264.1"/>
</dbReference>
<dbReference type="KEGG" id="stri:C7M71_025615"/>
<keyword evidence="5" id="KW-0449">Lipoprotein</keyword>
<evidence type="ECO:0000313" key="8">
    <source>
        <dbReference type="Proteomes" id="UP000249340"/>
    </source>
</evidence>
<evidence type="ECO:0000256" key="6">
    <source>
        <dbReference type="SAM" id="SignalP"/>
    </source>
</evidence>
<evidence type="ECO:0000256" key="2">
    <source>
        <dbReference type="ARBA" id="ARBA00022729"/>
    </source>
</evidence>
<dbReference type="OrthoDB" id="9780991at2"/>
<dbReference type="Pfam" id="PF01547">
    <property type="entry name" value="SBP_bac_1"/>
    <property type="match status" value="1"/>
</dbReference>
<keyword evidence="3" id="KW-0472">Membrane</keyword>
<dbReference type="AlphaFoldDB" id="A0A345T2R7"/>
<dbReference type="Gene3D" id="3.40.190.10">
    <property type="entry name" value="Periplasmic binding protein-like II"/>
    <property type="match status" value="1"/>
</dbReference>
<dbReference type="Proteomes" id="UP000249340">
    <property type="component" value="Chromosome"/>
</dbReference>
<name>A0A345T2R7_9ACTN</name>
<evidence type="ECO:0000256" key="3">
    <source>
        <dbReference type="ARBA" id="ARBA00023136"/>
    </source>
</evidence>